<dbReference type="PROSITE" id="PS50088">
    <property type="entry name" value="ANK_REPEAT"/>
    <property type="match status" value="1"/>
</dbReference>
<sequence>MANVLEEKLREAACVGDIEALQALLAQNLDINSKNSVNGWTALHWACKRGNEEAARLLIHNGADPSVENFKGETPASICSNSSIFSLLGEPCKPAINSSPYTEDSALKFIPNYIKNPPLNGQIDLGPRLRSRHPDLSNMPTTALPSQTDDLVLKVRIAGSNDPDYIEIEIPRWKLTYASLLHICCEELEIKDSQVERIRKLPNTRLRKDSDVKRLTDFQCLEVVIKAPRDKYNNGYQSISVCKDQTILY</sequence>
<dbReference type="SUPFAM" id="SSF48403">
    <property type="entry name" value="Ankyrin repeat"/>
    <property type="match status" value="1"/>
</dbReference>
<protein>
    <recommendedName>
        <fullName evidence="4">Ankyrin repeat domain-containing protein 40</fullName>
    </recommendedName>
</protein>
<dbReference type="PANTHER" id="PTHR24192">
    <property type="entry name" value="ANKYRIN REPEAT DOMAIN 40"/>
    <property type="match status" value="1"/>
</dbReference>
<keyword evidence="1" id="KW-0040">ANK repeat</keyword>
<dbReference type="EMBL" id="VTPC01003676">
    <property type="protein sequence ID" value="KAF2898167.1"/>
    <property type="molecule type" value="Genomic_DNA"/>
</dbReference>
<organism evidence="2 3">
    <name type="scientific">Ignelater luminosus</name>
    <name type="common">Cucubano</name>
    <name type="synonym">Pyrophorus luminosus</name>
    <dbReference type="NCBI Taxonomy" id="2038154"/>
    <lineage>
        <taxon>Eukaryota</taxon>
        <taxon>Metazoa</taxon>
        <taxon>Ecdysozoa</taxon>
        <taxon>Arthropoda</taxon>
        <taxon>Hexapoda</taxon>
        <taxon>Insecta</taxon>
        <taxon>Pterygota</taxon>
        <taxon>Neoptera</taxon>
        <taxon>Endopterygota</taxon>
        <taxon>Coleoptera</taxon>
        <taxon>Polyphaga</taxon>
        <taxon>Elateriformia</taxon>
        <taxon>Elateroidea</taxon>
        <taxon>Elateridae</taxon>
        <taxon>Agrypninae</taxon>
        <taxon>Pyrophorini</taxon>
        <taxon>Ignelater</taxon>
    </lineage>
</organism>
<proteinExistence type="predicted"/>
<dbReference type="Proteomes" id="UP000801492">
    <property type="component" value="Unassembled WGS sequence"/>
</dbReference>
<dbReference type="PROSITE" id="PS50297">
    <property type="entry name" value="ANK_REP_REGION"/>
    <property type="match status" value="1"/>
</dbReference>
<name>A0A8K0GDU2_IGNLU</name>
<feature type="repeat" description="ANK" evidence="1">
    <location>
        <begin position="38"/>
        <end position="70"/>
    </location>
</feature>
<evidence type="ECO:0008006" key="4">
    <source>
        <dbReference type="Google" id="ProtNLM"/>
    </source>
</evidence>
<dbReference type="Gene3D" id="1.25.40.20">
    <property type="entry name" value="Ankyrin repeat-containing domain"/>
    <property type="match status" value="1"/>
</dbReference>
<dbReference type="Pfam" id="PF12796">
    <property type="entry name" value="Ank_2"/>
    <property type="match status" value="1"/>
</dbReference>
<dbReference type="OrthoDB" id="496981at2759"/>
<gene>
    <name evidence="2" type="ORF">ILUMI_08008</name>
</gene>
<evidence type="ECO:0000313" key="2">
    <source>
        <dbReference type="EMBL" id="KAF2898167.1"/>
    </source>
</evidence>
<accession>A0A8K0GDU2</accession>
<dbReference type="InterPro" id="IPR036770">
    <property type="entry name" value="Ankyrin_rpt-contain_sf"/>
</dbReference>
<comment type="caution">
    <text evidence="2">The sequence shown here is derived from an EMBL/GenBank/DDBJ whole genome shotgun (WGS) entry which is preliminary data.</text>
</comment>
<dbReference type="InterPro" id="IPR002110">
    <property type="entry name" value="Ankyrin_rpt"/>
</dbReference>
<keyword evidence="3" id="KW-1185">Reference proteome</keyword>
<evidence type="ECO:0000256" key="1">
    <source>
        <dbReference type="PROSITE-ProRule" id="PRU00023"/>
    </source>
</evidence>
<evidence type="ECO:0000313" key="3">
    <source>
        <dbReference type="Proteomes" id="UP000801492"/>
    </source>
</evidence>
<reference evidence="2" key="1">
    <citation type="submission" date="2019-08" db="EMBL/GenBank/DDBJ databases">
        <title>The genome of the North American firefly Photinus pyralis.</title>
        <authorList>
            <consortium name="Photinus pyralis genome working group"/>
            <person name="Fallon T.R."/>
            <person name="Sander Lower S.E."/>
            <person name="Weng J.-K."/>
        </authorList>
    </citation>
    <scope>NUCLEOTIDE SEQUENCE</scope>
    <source>
        <strain evidence="2">TRF0915ILg1</strain>
        <tissue evidence="2">Whole body</tissue>
    </source>
</reference>
<dbReference type="PANTHER" id="PTHR24192:SF3">
    <property type="entry name" value="ANKYRIN REPEAT DOMAIN 40"/>
    <property type="match status" value="1"/>
</dbReference>
<dbReference type="SMART" id="SM00248">
    <property type="entry name" value="ANK"/>
    <property type="match status" value="2"/>
</dbReference>
<dbReference type="AlphaFoldDB" id="A0A8K0GDU2"/>
<dbReference type="InterPro" id="IPR039195">
    <property type="entry name" value="ANKRD40"/>
</dbReference>